<gene>
    <name evidence="5" type="ORF">SDC9_98181</name>
</gene>
<reference evidence="5" key="1">
    <citation type="submission" date="2019-08" db="EMBL/GenBank/DDBJ databases">
        <authorList>
            <person name="Kucharzyk K."/>
            <person name="Murdoch R.W."/>
            <person name="Higgins S."/>
            <person name="Loffler F."/>
        </authorList>
    </citation>
    <scope>NUCLEOTIDE SEQUENCE</scope>
</reference>
<dbReference type="AlphaFoldDB" id="A0A645AE06"/>
<dbReference type="PANTHER" id="PTHR46796:SF13">
    <property type="entry name" value="HTH-TYPE TRANSCRIPTIONAL ACTIVATOR RHAS"/>
    <property type="match status" value="1"/>
</dbReference>
<dbReference type="InterPro" id="IPR050204">
    <property type="entry name" value="AraC_XylS_family_regulators"/>
</dbReference>
<accession>A0A645AE06</accession>
<protein>
    <recommendedName>
        <fullName evidence="4">HTH araC/xylS-type domain-containing protein</fullName>
    </recommendedName>
</protein>
<dbReference type="PROSITE" id="PS01124">
    <property type="entry name" value="HTH_ARAC_FAMILY_2"/>
    <property type="match status" value="1"/>
</dbReference>
<proteinExistence type="predicted"/>
<sequence length="188" mass="21899">MMHAFFNLSMKELTNNYFDLTLIQKELSKELEFHVLNSKGFNERITKVNGILFKYMVKNLTPPQQVIEAAIKAISESHGLIAIEDLCRNIGISTRQLQRLFDEKVGLTPKTFNRIIRFQSIFKELELNPTSNWLALALQCGYYDQAHFIKEFKEFSGMNPTSYFTGSNELTKYFTTKIRMSDLYNTLK</sequence>
<keyword evidence="1" id="KW-0805">Transcription regulation</keyword>
<keyword evidence="3" id="KW-0804">Transcription</keyword>
<dbReference type="PANTHER" id="PTHR46796">
    <property type="entry name" value="HTH-TYPE TRANSCRIPTIONAL ACTIVATOR RHAS-RELATED"/>
    <property type="match status" value="1"/>
</dbReference>
<organism evidence="5">
    <name type="scientific">bioreactor metagenome</name>
    <dbReference type="NCBI Taxonomy" id="1076179"/>
    <lineage>
        <taxon>unclassified sequences</taxon>
        <taxon>metagenomes</taxon>
        <taxon>ecological metagenomes</taxon>
    </lineage>
</organism>
<dbReference type="InterPro" id="IPR018062">
    <property type="entry name" value="HTH_AraC-typ_CS"/>
</dbReference>
<dbReference type="GO" id="GO:0043565">
    <property type="term" value="F:sequence-specific DNA binding"/>
    <property type="evidence" value="ECO:0007669"/>
    <property type="project" value="InterPro"/>
</dbReference>
<dbReference type="SUPFAM" id="SSF46689">
    <property type="entry name" value="Homeodomain-like"/>
    <property type="match status" value="1"/>
</dbReference>
<comment type="caution">
    <text evidence="5">The sequence shown here is derived from an EMBL/GenBank/DDBJ whole genome shotgun (WGS) entry which is preliminary data.</text>
</comment>
<dbReference type="InterPro" id="IPR018060">
    <property type="entry name" value="HTH_AraC"/>
</dbReference>
<dbReference type="GO" id="GO:0003700">
    <property type="term" value="F:DNA-binding transcription factor activity"/>
    <property type="evidence" value="ECO:0007669"/>
    <property type="project" value="InterPro"/>
</dbReference>
<dbReference type="EMBL" id="VSSQ01013414">
    <property type="protein sequence ID" value="MPM51432.1"/>
    <property type="molecule type" value="Genomic_DNA"/>
</dbReference>
<evidence type="ECO:0000259" key="4">
    <source>
        <dbReference type="PROSITE" id="PS01124"/>
    </source>
</evidence>
<keyword evidence="2" id="KW-0238">DNA-binding</keyword>
<evidence type="ECO:0000256" key="1">
    <source>
        <dbReference type="ARBA" id="ARBA00023015"/>
    </source>
</evidence>
<dbReference type="Gene3D" id="1.10.10.60">
    <property type="entry name" value="Homeodomain-like"/>
    <property type="match status" value="1"/>
</dbReference>
<dbReference type="PROSITE" id="PS00041">
    <property type="entry name" value="HTH_ARAC_FAMILY_1"/>
    <property type="match status" value="1"/>
</dbReference>
<evidence type="ECO:0000256" key="3">
    <source>
        <dbReference type="ARBA" id="ARBA00023163"/>
    </source>
</evidence>
<feature type="domain" description="HTH araC/xylS-type" evidence="4">
    <location>
        <begin position="64"/>
        <end position="166"/>
    </location>
</feature>
<name>A0A645AE06_9ZZZZ</name>
<evidence type="ECO:0000313" key="5">
    <source>
        <dbReference type="EMBL" id="MPM51432.1"/>
    </source>
</evidence>
<dbReference type="InterPro" id="IPR009057">
    <property type="entry name" value="Homeodomain-like_sf"/>
</dbReference>
<evidence type="ECO:0000256" key="2">
    <source>
        <dbReference type="ARBA" id="ARBA00023125"/>
    </source>
</evidence>
<dbReference type="SMART" id="SM00342">
    <property type="entry name" value="HTH_ARAC"/>
    <property type="match status" value="1"/>
</dbReference>
<dbReference type="Pfam" id="PF12833">
    <property type="entry name" value="HTH_18"/>
    <property type="match status" value="1"/>
</dbReference>